<feature type="region of interest" description="Disordered" evidence="1">
    <location>
        <begin position="64"/>
        <end position="83"/>
    </location>
</feature>
<comment type="caution">
    <text evidence="2">The sequence shown here is derived from an EMBL/GenBank/DDBJ whole genome shotgun (WGS) entry which is preliminary data.</text>
</comment>
<evidence type="ECO:0000313" key="3">
    <source>
        <dbReference type="Proteomes" id="UP000593565"/>
    </source>
</evidence>
<reference evidence="2 3" key="1">
    <citation type="submission" date="2020-02" db="EMBL/GenBank/DDBJ databases">
        <title>A chromosome-scale genome assembly of the black bullhead catfish (Ameiurus melas).</title>
        <authorList>
            <person name="Wen M."/>
            <person name="Zham M."/>
            <person name="Cabau C."/>
            <person name="Klopp C."/>
            <person name="Donnadieu C."/>
            <person name="Roques C."/>
            <person name="Bouchez O."/>
            <person name="Lampietro C."/>
            <person name="Jouanno E."/>
            <person name="Herpin A."/>
            <person name="Louis A."/>
            <person name="Berthelot C."/>
            <person name="Parey E."/>
            <person name="Roest-Crollius H."/>
            <person name="Braasch I."/>
            <person name="Postlethwait J."/>
            <person name="Robinson-Rechavi M."/>
            <person name="Echchiki A."/>
            <person name="Begum T."/>
            <person name="Montfort J."/>
            <person name="Schartl M."/>
            <person name="Bobe J."/>
            <person name="Guiguen Y."/>
        </authorList>
    </citation>
    <scope>NUCLEOTIDE SEQUENCE [LARGE SCALE GENOMIC DNA]</scope>
    <source>
        <strain evidence="2">M_S1</strain>
        <tissue evidence="2">Blood</tissue>
    </source>
</reference>
<protein>
    <submittedName>
        <fullName evidence="2">Uncharacterized protein</fullName>
    </submittedName>
</protein>
<feature type="region of interest" description="Disordered" evidence="1">
    <location>
        <begin position="1"/>
        <end position="20"/>
    </location>
</feature>
<evidence type="ECO:0000313" key="2">
    <source>
        <dbReference type="EMBL" id="KAF4092245.1"/>
    </source>
</evidence>
<sequence>MPRPRVLSVHGREVTSNRTSRTVTGCTFQALSEGPSQAPRYTYRRHLHLKVMVLAEAPLYHLFDGGSVSGEEEQDRLMLDEPR</sequence>
<dbReference type="EMBL" id="JAAGNN010000002">
    <property type="protein sequence ID" value="KAF4092245.1"/>
    <property type="molecule type" value="Genomic_DNA"/>
</dbReference>
<gene>
    <name evidence="2" type="ORF">AMELA_G00018650</name>
</gene>
<organism evidence="2 3">
    <name type="scientific">Ameiurus melas</name>
    <name type="common">Black bullhead</name>
    <name type="synonym">Silurus melas</name>
    <dbReference type="NCBI Taxonomy" id="219545"/>
    <lineage>
        <taxon>Eukaryota</taxon>
        <taxon>Metazoa</taxon>
        <taxon>Chordata</taxon>
        <taxon>Craniata</taxon>
        <taxon>Vertebrata</taxon>
        <taxon>Euteleostomi</taxon>
        <taxon>Actinopterygii</taxon>
        <taxon>Neopterygii</taxon>
        <taxon>Teleostei</taxon>
        <taxon>Ostariophysi</taxon>
        <taxon>Siluriformes</taxon>
        <taxon>Ictaluridae</taxon>
        <taxon>Ameiurus</taxon>
    </lineage>
</organism>
<dbReference type="Proteomes" id="UP000593565">
    <property type="component" value="Unassembled WGS sequence"/>
</dbReference>
<name>A0A7J6BB05_AMEME</name>
<evidence type="ECO:0000256" key="1">
    <source>
        <dbReference type="SAM" id="MobiDB-lite"/>
    </source>
</evidence>
<accession>A0A7J6BB05</accession>
<keyword evidence="3" id="KW-1185">Reference proteome</keyword>
<dbReference type="AlphaFoldDB" id="A0A7J6BB05"/>
<proteinExistence type="predicted"/>